<dbReference type="NCBIfam" id="TIGR01764">
    <property type="entry name" value="excise"/>
    <property type="match status" value="1"/>
</dbReference>
<dbReference type="InterPro" id="IPR009061">
    <property type="entry name" value="DNA-bd_dom_put_sf"/>
</dbReference>
<dbReference type="SUPFAM" id="SSF46955">
    <property type="entry name" value="Putative DNA-binding domain"/>
    <property type="match status" value="1"/>
</dbReference>
<dbReference type="Gene3D" id="1.10.10.10">
    <property type="entry name" value="Winged helix-like DNA-binding domain superfamily/Winged helix DNA-binding domain"/>
    <property type="match status" value="1"/>
</dbReference>
<name>A0A9D2MPM7_9FIRM</name>
<evidence type="ECO:0000313" key="2">
    <source>
        <dbReference type="EMBL" id="HJB81388.1"/>
    </source>
</evidence>
<dbReference type="InterPro" id="IPR036388">
    <property type="entry name" value="WH-like_DNA-bd_sf"/>
</dbReference>
<organism evidence="2 3">
    <name type="scientific">Candidatus Flavonifractor intestinigallinarum</name>
    <dbReference type="NCBI Taxonomy" id="2838586"/>
    <lineage>
        <taxon>Bacteria</taxon>
        <taxon>Bacillati</taxon>
        <taxon>Bacillota</taxon>
        <taxon>Clostridia</taxon>
        <taxon>Eubacteriales</taxon>
        <taxon>Oscillospiraceae</taxon>
        <taxon>Flavonifractor</taxon>
    </lineage>
</organism>
<proteinExistence type="predicted"/>
<evidence type="ECO:0000259" key="1">
    <source>
        <dbReference type="Pfam" id="PF12728"/>
    </source>
</evidence>
<reference evidence="2" key="2">
    <citation type="submission" date="2021-04" db="EMBL/GenBank/DDBJ databases">
        <authorList>
            <person name="Gilroy R."/>
        </authorList>
    </citation>
    <scope>NUCLEOTIDE SEQUENCE</scope>
    <source>
        <strain evidence="2">CHK192-8294</strain>
    </source>
</reference>
<dbReference type="AlphaFoldDB" id="A0A9D2MPM7"/>
<accession>A0A9D2MPM7</accession>
<protein>
    <submittedName>
        <fullName evidence="2">Helix-turn-helix domain-containing protein</fullName>
    </submittedName>
</protein>
<dbReference type="Pfam" id="PF12728">
    <property type="entry name" value="HTH_17"/>
    <property type="match status" value="1"/>
</dbReference>
<feature type="domain" description="Helix-turn-helix" evidence="1">
    <location>
        <begin position="8"/>
        <end position="54"/>
    </location>
</feature>
<comment type="caution">
    <text evidence="2">The sequence shown here is derived from an EMBL/GenBank/DDBJ whole genome shotgun (WGS) entry which is preliminary data.</text>
</comment>
<dbReference type="InterPro" id="IPR041657">
    <property type="entry name" value="HTH_17"/>
</dbReference>
<dbReference type="InterPro" id="IPR010093">
    <property type="entry name" value="SinI_DNA-bd"/>
</dbReference>
<gene>
    <name evidence="2" type="ORF">H9712_10390</name>
</gene>
<reference evidence="2" key="1">
    <citation type="journal article" date="2021" name="PeerJ">
        <title>Extensive microbial diversity within the chicken gut microbiome revealed by metagenomics and culture.</title>
        <authorList>
            <person name="Gilroy R."/>
            <person name="Ravi A."/>
            <person name="Getino M."/>
            <person name="Pursley I."/>
            <person name="Horton D.L."/>
            <person name="Alikhan N.F."/>
            <person name="Baker D."/>
            <person name="Gharbi K."/>
            <person name="Hall N."/>
            <person name="Watson M."/>
            <person name="Adriaenssens E.M."/>
            <person name="Foster-Nyarko E."/>
            <person name="Jarju S."/>
            <person name="Secka A."/>
            <person name="Antonio M."/>
            <person name="Oren A."/>
            <person name="Chaudhuri R.R."/>
            <person name="La Ragione R."/>
            <person name="Hildebrand F."/>
            <person name="Pallen M.J."/>
        </authorList>
    </citation>
    <scope>NUCLEOTIDE SEQUENCE</scope>
    <source>
        <strain evidence="2">CHK192-8294</strain>
    </source>
</reference>
<sequence>MERLAVKPSEAARLLDVSRPTLYQWMNRQDFPVVRIGGCVRIPVDDLREWVKAQKEVRE</sequence>
<evidence type="ECO:0000313" key="3">
    <source>
        <dbReference type="Proteomes" id="UP000823921"/>
    </source>
</evidence>
<dbReference type="GO" id="GO:0003677">
    <property type="term" value="F:DNA binding"/>
    <property type="evidence" value="ECO:0007669"/>
    <property type="project" value="InterPro"/>
</dbReference>
<dbReference type="EMBL" id="DWXO01000098">
    <property type="protein sequence ID" value="HJB81388.1"/>
    <property type="molecule type" value="Genomic_DNA"/>
</dbReference>
<dbReference type="Proteomes" id="UP000823921">
    <property type="component" value="Unassembled WGS sequence"/>
</dbReference>